<dbReference type="Proteomes" id="UP000297741">
    <property type="component" value="Unassembled WGS sequence"/>
</dbReference>
<name>A0ABY2KUY3_9RHOB</name>
<dbReference type="RefSeq" id="WP_135428735.1">
    <property type="nucleotide sequence ID" value="NZ_RPEM01000001.1"/>
</dbReference>
<evidence type="ECO:0000313" key="2">
    <source>
        <dbReference type="EMBL" id="TGD45357.1"/>
    </source>
</evidence>
<dbReference type="Pfam" id="PF13148">
    <property type="entry name" value="DUF3987"/>
    <property type="match status" value="1"/>
</dbReference>
<protein>
    <submittedName>
        <fullName evidence="2">DUF3987 domain-containing protein</fullName>
    </submittedName>
</protein>
<keyword evidence="3" id="KW-1185">Reference proteome</keyword>
<reference evidence="2 3" key="1">
    <citation type="submission" date="2018-11" db="EMBL/GenBank/DDBJ databases">
        <title>Tabrizicola sp. isolated from sediment of alpine lake.</title>
        <authorList>
            <person name="Liu Z."/>
        </authorList>
    </citation>
    <scope>NUCLEOTIDE SEQUENCE [LARGE SCALE GENOMIC DNA]</scope>
    <source>
        <strain evidence="2 3">DRYC-M-16</strain>
    </source>
</reference>
<sequence length="508" mass="54721">MTFHNAGTEYTGEGPQPLLRPITPGANYPCEALGPLREAVEAVQGMTLAPFAVPAQSALAVASLAVQGFANVETLGGGFAPPSLYALTIARSGERKSSCDAPLMAALRAYEREQAKAQRDDLTQWRNAQSLWKGERDRILAEAKNGKGEKRVAAQVDLDRLGPEPIAPPSADRTVTEPTFEGLTKLFAEGQPSLGIFADEGGQFIGGHAMNSENRLKTLTALNDLWQGNPIRRTRAGDGAYTLFGRRLAVHLMIQPEVARGLLADGTASGTGFLPRFLITEPPSTIGTRLSSLTRRDDVALSRFSDRLRTILETPMPMDPETRELHPRALGLSPDARALLVAFADTIEQEQRTGASLAHVTGFASKAAEQAVRIAAVLALWGDLMAPAITAQAMAWGIALAQFYLSEAVRLADTALVSAETAQAEGLRLWILDRWPEQAHRLDRDPATITPKDAMQYGPNALREAKTARKLMATLADSGWLAALPEGEVIGGVSRKVAYRIVRPRDVV</sequence>
<feature type="region of interest" description="Disordered" evidence="1">
    <location>
        <begin position="1"/>
        <end position="20"/>
    </location>
</feature>
<proteinExistence type="predicted"/>
<gene>
    <name evidence="2" type="ORF">EEB11_02055</name>
</gene>
<organism evidence="2 3">
    <name type="scientific">Pseudotabrizicola sediminis</name>
    <dbReference type="NCBI Taxonomy" id="2486418"/>
    <lineage>
        <taxon>Bacteria</taxon>
        <taxon>Pseudomonadati</taxon>
        <taxon>Pseudomonadota</taxon>
        <taxon>Alphaproteobacteria</taxon>
        <taxon>Rhodobacterales</taxon>
        <taxon>Paracoccaceae</taxon>
        <taxon>Pseudotabrizicola</taxon>
    </lineage>
</organism>
<evidence type="ECO:0000256" key="1">
    <source>
        <dbReference type="SAM" id="MobiDB-lite"/>
    </source>
</evidence>
<comment type="caution">
    <text evidence="2">The sequence shown here is derived from an EMBL/GenBank/DDBJ whole genome shotgun (WGS) entry which is preliminary data.</text>
</comment>
<dbReference type="InterPro" id="IPR025048">
    <property type="entry name" value="DUF3987"/>
</dbReference>
<evidence type="ECO:0000313" key="3">
    <source>
        <dbReference type="Proteomes" id="UP000297741"/>
    </source>
</evidence>
<dbReference type="EMBL" id="RPEM01000001">
    <property type="protein sequence ID" value="TGD45357.1"/>
    <property type="molecule type" value="Genomic_DNA"/>
</dbReference>
<accession>A0ABY2KUY3</accession>